<dbReference type="KEGG" id="ril:CRIB_2110"/>
<gene>
    <name evidence="1" type="ORF">CRIB_2110</name>
</gene>
<dbReference type="GeneID" id="82206138"/>
<keyword evidence="2" id="KW-1185">Reference proteome</keyword>
<dbReference type="RefSeq" id="WP_180702212.1">
    <property type="nucleotide sequence ID" value="NZ_CAOWGD010000026.1"/>
</dbReference>
<sequence>MSSYIQIIYDRLDFIEFKQNLILLKQPQHKASVFYKLTLDDFLKIRDLTFEFENQIKSGIKLSISDYENKLFEICPIIKSYPTSSTLIAKILMSEDIFNSLFSSLN</sequence>
<evidence type="ECO:0000313" key="2">
    <source>
        <dbReference type="Proteomes" id="UP000245622"/>
    </source>
</evidence>
<reference evidence="1 2" key="1">
    <citation type="submission" date="2014-04" db="EMBL/GenBank/DDBJ databases">
        <authorList>
            <person name="Hornung B.V."/>
        </authorList>
    </citation>
    <scope>NUCLEOTIDE SEQUENCE [LARGE SCALE GENOMIC DNA]</scope>
    <source>
        <strain evidence="1 2">CRIB</strain>
    </source>
</reference>
<name>A0A1V1I3K4_9FIRM</name>
<dbReference type="EMBL" id="LN555523">
    <property type="protein sequence ID" value="CED94713.1"/>
    <property type="molecule type" value="Genomic_DNA"/>
</dbReference>
<proteinExistence type="predicted"/>
<dbReference type="Proteomes" id="UP000245622">
    <property type="component" value="Chromosome 1"/>
</dbReference>
<evidence type="ECO:0000313" key="1">
    <source>
        <dbReference type="EMBL" id="CED94713.1"/>
    </source>
</evidence>
<accession>A0A1V1I3K4</accession>
<protein>
    <submittedName>
        <fullName evidence="1">Uncharacterized protein</fullName>
    </submittedName>
</protein>
<dbReference type="AlphaFoldDB" id="A0A1V1I3K4"/>
<organism evidence="1 2">
    <name type="scientific">Romboutsia ilealis</name>
    <dbReference type="NCBI Taxonomy" id="1115758"/>
    <lineage>
        <taxon>Bacteria</taxon>
        <taxon>Bacillati</taxon>
        <taxon>Bacillota</taxon>
        <taxon>Clostridia</taxon>
        <taxon>Peptostreptococcales</taxon>
        <taxon>Peptostreptococcaceae</taxon>
        <taxon>Romboutsia</taxon>
    </lineage>
</organism>